<dbReference type="AlphaFoldDB" id="A0AAD5MMJ8"/>
<keyword evidence="2" id="KW-1185">Reference proteome</keyword>
<proteinExistence type="predicted"/>
<reference evidence="1" key="1">
    <citation type="submission" date="2021-06" db="EMBL/GenBank/DDBJ databases">
        <title>Parelaphostrongylus tenuis whole genome reference sequence.</title>
        <authorList>
            <person name="Garwood T.J."/>
            <person name="Larsen P.A."/>
            <person name="Fountain-Jones N.M."/>
            <person name="Garbe J.R."/>
            <person name="Macchietto M.G."/>
            <person name="Kania S.A."/>
            <person name="Gerhold R.W."/>
            <person name="Richards J.E."/>
            <person name="Wolf T.M."/>
        </authorList>
    </citation>
    <scope>NUCLEOTIDE SEQUENCE</scope>
    <source>
        <strain evidence="1">MNPRO001-30</strain>
        <tissue evidence="1">Meninges</tissue>
    </source>
</reference>
<gene>
    <name evidence="1" type="ORF">KIN20_016977</name>
</gene>
<accession>A0AAD5MMJ8</accession>
<dbReference type="Proteomes" id="UP001196413">
    <property type="component" value="Unassembled WGS sequence"/>
</dbReference>
<evidence type="ECO:0000313" key="2">
    <source>
        <dbReference type="Proteomes" id="UP001196413"/>
    </source>
</evidence>
<evidence type="ECO:0000313" key="1">
    <source>
        <dbReference type="EMBL" id="KAJ1358533.1"/>
    </source>
</evidence>
<organism evidence="1 2">
    <name type="scientific">Parelaphostrongylus tenuis</name>
    <name type="common">Meningeal worm</name>
    <dbReference type="NCBI Taxonomy" id="148309"/>
    <lineage>
        <taxon>Eukaryota</taxon>
        <taxon>Metazoa</taxon>
        <taxon>Ecdysozoa</taxon>
        <taxon>Nematoda</taxon>
        <taxon>Chromadorea</taxon>
        <taxon>Rhabditida</taxon>
        <taxon>Rhabditina</taxon>
        <taxon>Rhabditomorpha</taxon>
        <taxon>Strongyloidea</taxon>
        <taxon>Metastrongylidae</taxon>
        <taxon>Parelaphostrongylus</taxon>
    </lineage>
</organism>
<comment type="caution">
    <text evidence="1">The sequence shown here is derived from an EMBL/GenBank/DDBJ whole genome shotgun (WGS) entry which is preliminary data.</text>
</comment>
<dbReference type="EMBL" id="JAHQIW010003395">
    <property type="protein sequence ID" value="KAJ1358533.1"/>
    <property type="molecule type" value="Genomic_DNA"/>
</dbReference>
<protein>
    <submittedName>
        <fullName evidence="1">Uncharacterized protein</fullName>
    </submittedName>
</protein>
<sequence>MDDVTSAGREVEIDGGNADEAAVAHHQPIIFDKSESGSIEDLGRSPREYLMSIALLSHSRPQLSFGWPISKSCHRCKIEMRSEIN</sequence>
<name>A0AAD5MMJ8_PARTN</name>